<dbReference type="InterPro" id="IPR056003">
    <property type="entry name" value="CT398_CC_hairpin"/>
</dbReference>
<evidence type="ECO:0000259" key="3">
    <source>
        <dbReference type="Pfam" id="PF24481"/>
    </source>
</evidence>
<evidence type="ECO:0000259" key="2">
    <source>
        <dbReference type="Pfam" id="PF02591"/>
    </source>
</evidence>
<dbReference type="Pfam" id="PF02591">
    <property type="entry name" value="Zn_ribbon_9"/>
    <property type="match status" value="1"/>
</dbReference>
<proteinExistence type="predicted"/>
<feature type="domain" description="C4-type zinc ribbon" evidence="2">
    <location>
        <begin position="224"/>
        <end position="258"/>
    </location>
</feature>
<dbReference type="PANTHER" id="PTHR39082:SF1">
    <property type="entry name" value="SCAVENGER RECEPTOR CLASS A MEMBER 3"/>
    <property type="match status" value="1"/>
</dbReference>
<reference evidence="4 5" key="1">
    <citation type="submission" date="2019-02" db="EMBL/GenBank/DDBJ databases">
        <title>Draft genome sequences of novel Actinobacteria.</title>
        <authorList>
            <person name="Sahin N."/>
            <person name="Ay H."/>
            <person name="Saygin H."/>
        </authorList>
    </citation>
    <scope>NUCLEOTIDE SEQUENCE [LARGE SCALE GENOMIC DNA]</scope>
    <source>
        <strain evidence="4 5">KC603</strain>
    </source>
</reference>
<evidence type="ECO:0000256" key="1">
    <source>
        <dbReference type="SAM" id="MobiDB-lite"/>
    </source>
</evidence>
<gene>
    <name evidence="4" type="ORF">E1212_03775</name>
</gene>
<dbReference type="Proteomes" id="UP000295621">
    <property type="component" value="Unassembled WGS sequence"/>
</dbReference>
<dbReference type="PANTHER" id="PTHR39082">
    <property type="entry name" value="PHOSPHOLIPASE C-BETA-2-RELATED"/>
    <property type="match status" value="1"/>
</dbReference>
<feature type="domain" description="CT398-like coiled coil hairpin" evidence="3">
    <location>
        <begin position="33"/>
        <end position="213"/>
    </location>
</feature>
<dbReference type="EMBL" id="SMKL01000006">
    <property type="protein sequence ID" value="TDC53923.1"/>
    <property type="molecule type" value="Genomic_DNA"/>
</dbReference>
<comment type="caution">
    <text evidence="4">The sequence shown here is derived from an EMBL/GenBank/DDBJ whole genome shotgun (WGS) entry which is preliminary data.</text>
</comment>
<protein>
    <submittedName>
        <fullName evidence="4">Uncharacterized protein</fullName>
    </submittedName>
</protein>
<feature type="region of interest" description="Disordered" evidence="1">
    <location>
        <begin position="90"/>
        <end position="113"/>
    </location>
</feature>
<dbReference type="InterPro" id="IPR052376">
    <property type="entry name" value="Oxidative_Scav/Glycosyltrans"/>
</dbReference>
<evidence type="ECO:0000313" key="5">
    <source>
        <dbReference type="Proteomes" id="UP000295621"/>
    </source>
</evidence>
<accession>A0A4R4RYX0</accession>
<dbReference type="Gene3D" id="1.10.287.1490">
    <property type="match status" value="1"/>
</dbReference>
<evidence type="ECO:0000313" key="4">
    <source>
        <dbReference type="EMBL" id="TDC53923.1"/>
    </source>
</evidence>
<dbReference type="OrthoDB" id="9784388at2"/>
<name>A0A4R4RYX0_9ACTN</name>
<keyword evidence="5" id="KW-1185">Reference proteome</keyword>
<sequence>MRGRCTSPPRSPGPTKELTLNADPAVQLRLLDVQAVDQRLDQLAHRRKTLPEAAELETLAAEHSRLRDAEVVAGTVVADLEREQKRADTEVEQVRARKDRDQKRLDAGQVSSAKELESLQSEIASLNRRQGVLEDAEIEIMERLEEAQNQAAALAADRDSVAKKAQEVQAARDAAWAQIDEDAASGRAERETLVAGIPADLLALYEKIRADRGGIGAAALRQRRCEGCMMQLDAAELVRIRGLAPDVVVRHDECRRILVRTPESGL</sequence>
<dbReference type="AlphaFoldDB" id="A0A4R4RYX0"/>
<organism evidence="4 5">
    <name type="scientific">Jiangella ureilytica</name>
    <dbReference type="NCBI Taxonomy" id="2530374"/>
    <lineage>
        <taxon>Bacteria</taxon>
        <taxon>Bacillati</taxon>
        <taxon>Actinomycetota</taxon>
        <taxon>Actinomycetes</taxon>
        <taxon>Jiangellales</taxon>
        <taxon>Jiangellaceae</taxon>
        <taxon>Jiangella</taxon>
    </lineage>
</organism>
<feature type="compositionally biased region" description="Basic and acidic residues" evidence="1">
    <location>
        <begin position="90"/>
        <end position="106"/>
    </location>
</feature>
<dbReference type="InterPro" id="IPR003743">
    <property type="entry name" value="Zf-RING_7"/>
</dbReference>
<dbReference type="Pfam" id="PF24481">
    <property type="entry name" value="CT398_CC"/>
    <property type="match status" value="1"/>
</dbReference>